<dbReference type="PROSITE" id="PS50011">
    <property type="entry name" value="PROTEIN_KINASE_DOM"/>
    <property type="match status" value="1"/>
</dbReference>
<dbReference type="Gene3D" id="2.10.220.10">
    <property type="entry name" value="Hormone Receptor, Insulin-like Growth Factor Receptor 1, Chain A, domain 2"/>
    <property type="match status" value="1"/>
</dbReference>
<keyword evidence="5" id="KW-0472">Membrane</keyword>
<evidence type="ECO:0000256" key="3">
    <source>
        <dbReference type="ARBA" id="ARBA00022840"/>
    </source>
</evidence>
<dbReference type="Gene3D" id="3.30.200.20">
    <property type="entry name" value="Phosphorylase Kinase, domain 1"/>
    <property type="match status" value="1"/>
</dbReference>
<keyword evidence="7" id="KW-0418">Kinase</keyword>
<reference evidence="7 8" key="1">
    <citation type="submission" date="2012-10" db="EMBL/GenBank/DDBJ databases">
        <authorList>
            <person name="Zafar N."/>
            <person name="Inman J."/>
            <person name="Hall N."/>
            <person name="Lorenzi H."/>
            <person name="Caler E."/>
        </authorList>
    </citation>
    <scope>NUCLEOTIDE SEQUENCE [LARGE SCALE GENOMIC DNA]</scope>
    <source>
        <strain evidence="7 8">IP1</strain>
    </source>
</reference>
<keyword evidence="7" id="KW-0808">Transferase</keyword>
<protein>
    <submittedName>
        <fullName evidence="7">Protein serine/threonine kinase, putative</fullName>
    </submittedName>
</protein>
<dbReference type="OrthoDB" id="300641at2759"/>
<proteinExistence type="predicted"/>
<dbReference type="GO" id="GO:0005524">
    <property type="term" value="F:ATP binding"/>
    <property type="evidence" value="ECO:0007669"/>
    <property type="project" value="UniProtKB-UniRule"/>
</dbReference>
<dbReference type="Pfam" id="PF07714">
    <property type="entry name" value="PK_Tyr_Ser-Thr"/>
    <property type="match status" value="1"/>
</dbReference>
<dbReference type="InterPro" id="IPR001245">
    <property type="entry name" value="Ser-Thr/Tyr_kinase_cat_dom"/>
</dbReference>
<dbReference type="EMBL" id="KB207174">
    <property type="protein sequence ID" value="ELP84041.1"/>
    <property type="molecule type" value="Genomic_DNA"/>
</dbReference>
<evidence type="ECO:0000256" key="5">
    <source>
        <dbReference type="SAM" id="Phobius"/>
    </source>
</evidence>
<dbReference type="InterPro" id="IPR006212">
    <property type="entry name" value="Furin_repeat"/>
</dbReference>
<dbReference type="CDD" id="cd00064">
    <property type="entry name" value="FU"/>
    <property type="match status" value="1"/>
</dbReference>
<dbReference type="PANTHER" id="PTHR45756:SF1">
    <property type="entry name" value="PROTEIN KINASE DOMAIN CONTAINING PROTEIN"/>
    <property type="match status" value="1"/>
</dbReference>
<dbReference type="InterPro" id="IPR000719">
    <property type="entry name" value="Prot_kinase_dom"/>
</dbReference>
<dbReference type="InterPro" id="IPR053215">
    <property type="entry name" value="TKL_Ser/Thr_kinase"/>
</dbReference>
<keyword evidence="8" id="KW-1185">Reference proteome</keyword>
<keyword evidence="1" id="KW-0723">Serine/threonine-protein kinase</keyword>
<dbReference type="SMART" id="SM00220">
    <property type="entry name" value="S_TKc"/>
    <property type="match status" value="1"/>
</dbReference>
<evidence type="ECO:0000256" key="2">
    <source>
        <dbReference type="ARBA" id="ARBA00022741"/>
    </source>
</evidence>
<organism evidence="7 8">
    <name type="scientific">Entamoeba invadens IP1</name>
    <dbReference type="NCBI Taxonomy" id="370355"/>
    <lineage>
        <taxon>Eukaryota</taxon>
        <taxon>Amoebozoa</taxon>
        <taxon>Evosea</taxon>
        <taxon>Archamoebae</taxon>
        <taxon>Mastigamoebida</taxon>
        <taxon>Entamoebidae</taxon>
        <taxon>Entamoeba</taxon>
    </lineage>
</organism>
<dbReference type="Gene3D" id="1.10.510.10">
    <property type="entry name" value="Transferase(Phosphotransferase) domain 1"/>
    <property type="match status" value="1"/>
</dbReference>
<keyword evidence="3 4" id="KW-0067">ATP-binding</keyword>
<sequence>MAQHQRYIFWLIFHFFLFQLFIFSEGACPSNYNIISSFEIAEGTCRSFDGVTIGKDDPTITTKIVLTLSNNAVMYPYDNTDFKCIANGVLNQTGSSMIEALSGSTYFQNGCIFEMHEKSNYTTSGEAYFNTNSISVFYQESKFYIQGTIMGVASNATLTLTDNSVVYSKNTISVNSKGIFEMNTNSMLNASNFNVKNSSVLIKNNAHVNLNKQFKTEQTSSIKMIGNSQLNFIETYATEPQFWITDSTLMVIENNVQIVLPKTADIKNSTLKMSGNSRITSETFKIEVNGILEFFDQIESAETIITDQKDVLNGLFEKLSTSNFECNNANIVVDKNSFISNSLTSTLTQCTIKNTKRSIRDIPILFTKSVLISSLTSTSTQEFDLMFTEELSPDVNMEGITKFTPPGAKSGYLIRFGTSQKVFCHLKAVNLLTNSRTYFEPYCPCEGSNCYITPLPSLDSIIIYETIKSEIQPEFRNTKFLKSIKTANEDVETESVGIQNIQMSFVKIVKPFIVSIPPQNTPIQLTINSLSKTVLFISKDSLTLNEVIYSAGISQNGVFKMVFGMKCESGTFDTNTQTCGESQTIKCYDQNCLNCSYDATECLRCPQDYSVVNGMCAKIENCLYQKFNLCIKCKENYIFKYPNCVPVGDCYLYNRDGTCNICNIKQKLILKEGVCQQVDPNSDANSVTSITSCIQGFRVKQYTCESCIDVIMPLKSTLYCMSNVPTKCVSNYSITYTDLTTWSCTINEKCDFGNDENGHCANVIEKCLYTTNGKCVECAKDYLLSNNKCQQNSNKLCEVSSSFDCLRCTDNYYFDSNTRSCLKCSPECKTCLSTATTCLSCYNETYLSDGTCKSNDNLVGICDKLSITGGCVICADKYYRSGFECFKCSSKCATCQDKETCYTCAESFYMTINGDCLPFSQLEELCEEKVTQNGCAKCKNGYYRINGNECKKCDSNCFTCYIEKVCTSCYANHLLNENNICKNVSEVSNCVKIENSKCEKCVFWYTPSKNGMYCQEAPNWYLLVPLIVLVLVGLGVLIVLFLFLLRRLFRKMQKRNIEQNYTIFNMNTSNIQFLNLKNNICVSSRDIDLNTEYDEIPIDTEIRFLFCVGNIKTRKSPIQKIQFSTADVSDKFTITFSPEVVLLKSGYACEFELKFKANCTCSISSKIVIVSKDIKNNTEKYNDIDLKGKTAQSSCLDYSELIEDAKIGEGSFGIVYKGSFRGNIVAIKKMKSYNFADGGNQLEEFENEVHMLDKFRCDFIVHFFGAVFIPTKICMVTELAEFGSLQDLINLTSKNPRKKFGKAEDEVSAAKYKKLLKISKILEYNSNYSKIKVGVHKQIVSNKISQNNQPTPSQHKTSIINTLTKTTEIETKNEVFNVSELKPQEQPNCLNQELLLSKDNSNNREEECRVQTSVMKIDRKTIVSGFGNNFEKYPPLTITFPMKLRLKFLIDAAKGIEYLHNNGILHRDIKPDNILIVNLEDGIEVNAKLTDFGSSRNINMLMTNMTFTKGIGTPIYMAVELLKGQKYKKPADVYSFAITMFEILIWGEAYPGDRFKYPWDIIDFVNKGNRIQKPSDLSDEQFHVVQRAWEDDPKERADVKEVLEKLEDLYEKFN</sequence>
<evidence type="ECO:0000259" key="6">
    <source>
        <dbReference type="PROSITE" id="PS50011"/>
    </source>
</evidence>
<evidence type="ECO:0000313" key="8">
    <source>
        <dbReference type="Proteomes" id="UP000014680"/>
    </source>
</evidence>
<dbReference type="InterPro" id="IPR017441">
    <property type="entry name" value="Protein_kinase_ATP_BS"/>
</dbReference>
<dbReference type="GO" id="GO:0004674">
    <property type="term" value="F:protein serine/threonine kinase activity"/>
    <property type="evidence" value="ECO:0007669"/>
    <property type="project" value="UniProtKB-KW"/>
</dbReference>
<feature type="domain" description="Protein kinase" evidence="6">
    <location>
        <begin position="1201"/>
        <end position="1613"/>
    </location>
</feature>
<dbReference type="InterPro" id="IPR008271">
    <property type="entry name" value="Ser/Thr_kinase_AS"/>
</dbReference>
<dbReference type="SUPFAM" id="SSF56112">
    <property type="entry name" value="Protein kinase-like (PK-like)"/>
    <property type="match status" value="1"/>
</dbReference>
<dbReference type="PROSITE" id="PS00107">
    <property type="entry name" value="PROTEIN_KINASE_ATP"/>
    <property type="match status" value="1"/>
</dbReference>
<keyword evidence="2 4" id="KW-0547">Nucleotide-binding</keyword>
<evidence type="ECO:0000256" key="1">
    <source>
        <dbReference type="ARBA" id="ARBA00022527"/>
    </source>
</evidence>
<dbReference type="InterPro" id="IPR011009">
    <property type="entry name" value="Kinase-like_dom_sf"/>
</dbReference>
<evidence type="ECO:0000256" key="4">
    <source>
        <dbReference type="PROSITE-ProRule" id="PRU10141"/>
    </source>
</evidence>
<keyword evidence="5" id="KW-1133">Transmembrane helix</keyword>
<dbReference type="Proteomes" id="UP000014680">
    <property type="component" value="Unassembled WGS sequence"/>
</dbReference>
<dbReference type="VEuPathDB" id="AmoebaDB:EIN_156710"/>
<dbReference type="SMART" id="SM00261">
    <property type="entry name" value="FU"/>
    <property type="match status" value="4"/>
</dbReference>
<name>L7FJL0_ENTIV</name>
<feature type="transmembrane region" description="Helical" evidence="5">
    <location>
        <begin position="1020"/>
        <end position="1045"/>
    </location>
</feature>
<keyword evidence="5" id="KW-0812">Transmembrane</keyword>
<dbReference type="PANTHER" id="PTHR45756">
    <property type="entry name" value="PALMITOYLTRANSFERASE"/>
    <property type="match status" value="1"/>
</dbReference>
<feature type="binding site" evidence="4">
    <location>
        <position position="1229"/>
    </location>
    <ligand>
        <name>ATP</name>
        <dbReference type="ChEBI" id="CHEBI:30616"/>
    </ligand>
</feature>
<dbReference type="PROSITE" id="PS00108">
    <property type="entry name" value="PROTEIN_KINASE_ST"/>
    <property type="match status" value="1"/>
</dbReference>
<dbReference type="InterPro" id="IPR009030">
    <property type="entry name" value="Growth_fac_rcpt_cys_sf"/>
</dbReference>
<dbReference type="RefSeq" id="XP_004183387.1">
    <property type="nucleotide sequence ID" value="XM_004183339.1"/>
</dbReference>
<dbReference type="GeneID" id="14883020"/>
<accession>L7FJL0</accession>
<evidence type="ECO:0000313" key="7">
    <source>
        <dbReference type="EMBL" id="ELP84041.1"/>
    </source>
</evidence>
<dbReference type="KEGG" id="eiv:EIN_156710"/>
<gene>
    <name evidence="7" type="ORF">EIN_156710</name>
</gene>
<dbReference type="SUPFAM" id="SSF57184">
    <property type="entry name" value="Growth factor receptor domain"/>
    <property type="match status" value="2"/>
</dbReference>
<feature type="transmembrane region" description="Helical" evidence="5">
    <location>
        <begin position="7"/>
        <end position="24"/>
    </location>
</feature>